<comment type="caution">
    <text evidence="2">The sequence shown here is derived from an EMBL/GenBank/DDBJ whole genome shotgun (WGS) entry which is preliminary data.</text>
</comment>
<dbReference type="RefSeq" id="WP_203629835.1">
    <property type="nucleotide sequence ID" value="NZ_BNJR01000012.1"/>
</dbReference>
<evidence type="ECO:0000313" key="3">
    <source>
        <dbReference type="Proteomes" id="UP000604765"/>
    </source>
</evidence>
<organism evidence="2 3">
    <name type="scientific">Lentilactobacillus fungorum</name>
    <dbReference type="NCBI Taxonomy" id="2201250"/>
    <lineage>
        <taxon>Bacteria</taxon>
        <taxon>Bacillati</taxon>
        <taxon>Bacillota</taxon>
        <taxon>Bacilli</taxon>
        <taxon>Lactobacillales</taxon>
        <taxon>Lactobacillaceae</taxon>
        <taxon>Lentilactobacillus</taxon>
    </lineage>
</organism>
<accession>A0ABQ3VZZ0</accession>
<dbReference type="PANTHER" id="PTHR38454:SF1">
    <property type="entry name" value="INTEGRAL MEMBRANE PROTEIN"/>
    <property type="match status" value="1"/>
</dbReference>
<name>A0ABQ3VZZ0_9LACO</name>
<feature type="transmembrane region" description="Helical" evidence="1">
    <location>
        <begin position="53"/>
        <end position="75"/>
    </location>
</feature>
<dbReference type="InterPro" id="IPR018580">
    <property type="entry name" value="Uncharacterised_YfhO"/>
</dbReference>
<protein>
    <submittedName>
        <fullName evidence="2">Membrane protein</fullName>
    </submittedName>
</protein>
<dbReference type="Proteomes" id="UP000604765">
    <property type="component" value="Unassembled WGS sequence"/>
</dbReference>
<feature type="transmembrane region" description="Helical" evidence="1">
    <location>
        <begin position="82"/>
        <end position="100"/>
    </location>
</feature>
<dbReference type="Pfam" id="PF09586">
    <property type="entry name" value="YfhO"/>
    <property type="match status" value="1"/>
</dbReference>
<dbReference type="PANTHER" id="PTHR38454">
    <property type="entry name" value="INTEGRAL MEMBRANE PROTEIN-RELATED"/>
    <property type="match status" value="1"/>
</dbReference>
<feature type="transmembrane region" description="Helical" evidence="1">
    <location>
        <begin position="185"/>
        <end position="212"/>
    </location>
</feature>
<feature type="transmembrane region" description="Helical" evidence="1">
    <location>
        <begin position="331"/>
        <end position="351"/>
    </location>
</feature>
<feature type="transmembrane region" description="Helical" evidence="1">
    <location>
        <begin position="820"/>
        <end position="844"/>
    </location>
</feature>
<gene>
    <name evidence="2" type="ORF">YK48G_12270</name>
</gene>
<keyword evidence="1" id="KW-0472">Membrane</keyword>
<evidence type="ECO:0000256" key="1">
    <source>
        <dbReference type="SAM" id="Phobius"/>
    </source>
</evidence>
<feature type="transmembrane region" description="Helical" evidence="1">
    <location>
        <begin position="363"/>
        <end position="381"/>
    </location>
</feature>
<proteinExistence type="predicted"/>
<feature type="transmembrane region" description="Helical" evidence="1">
    <location>
        <begin position="232"/>
        <end position="256"/>
    </location>
</feature>
<feature type="transmembrane region" description="Helical" evidence="1">
    <location>
        <begin position="432"/>
        <end position="448"/>
    </location>
</feature>
<feature type="transmembrane region" description="Helical" evidence="1">
    <location>
        <begin position="138"/>
        <end position="159"/>
    </location>
</feature>
<feature type="transmembrane region" description="Helical" evidence="1">
    <location>
        <begin position="299"/>
        <end position="319"/>
    </location>
</feature>
<keyword evidence="1" id="KW-0812">Transmembrane</keyword>
<feature type="transmembrane region" description="Helical" evidence="1">
    <location>
        <begin position="106"/>
        <end position="126"/>
    </location>
</feature>
<dbReference type="EMBL" id="BNJR01000012">
    <property type="protein sequence ID" value="GHP13802.1"/>
    <property type="molecule type" value="Genomic_DNA"/>
</dbReference>
<sequence>MNLNKSQPIIPIMAIAASLAAIVLSIILLINQVTPFGHQNLLVGDMGAQYAPFFTYFHHAVAAGQFPAFSFSIGVGANSFPLVAYYLLSPFNLIILLFSASQTPTAITYILILKVAAIAASMAFFLSRHFGRSDWSILIFAITFSLCGFVAANFVNIMWLDALIYLPLICHGIDRFKAGNSSNQLFIWLTLCILVNYYMGYMIGLFTIIYMIQTIIQTQPSNTKLIAANGPFIRRFIVTELCSGLTSMVVLLPTAYGMLQTAKVGPENISPISRLFFQFGPEGFSQIGLGATVYDNRLLRAPAIFSSLAIFLLVATYFAHPKISRRHKFGVATSLAVLLLSMLIEPINLAWHLFSQPAGSPFRYSFLFSFIMITTAYEAWSAKPQLIGRRAKLLIPTLTIALLAASFIYIRLSPVASLTDYLSLQPDSAKVLLLNSFLVCIFAILITVKNQNWVWPLIAGIIVAEMGTNFEAALKSEPLGNQSVYEALVRKQTANLNQISSSTTLYRINQSSSQLAPAFQEPYLGYNDPLLFNYNGIQEYSSTLNEATRQTLKMLGLYSKNQRRISTAGSTAISNLLLGVKTTISGQTTTPNPAYVGMGFPVTTQFTNLKLARGYLFLNLENTLQRIQPAKQPYLISETANLVSRTASSQSQKTYTVKITPKASGPLYLDTSDNTFDYAAIQVNGYRLKTISNPFHHAYLVKLGSVKKGAPVILKFKSRSAHATSMIHLKSLNVAQLTNLTASLRAHSFQPTYQNNQVTGTVTRSGNHSWLYTAIPYDNGWKATVNGQTVAVKRVLGNFIALPLNAATNHITLTYHTPGLLLGAILSFIGLLAYLGTMICRRLLLATKAAKH</sequence>
<feature type="transmembrane region" description="Helical" evidence="1">
    <location>
        <begin position="453"/>
        <end position="474"/>
    </location>
</feature>
<feature type="transmembrane region" description="Helical" evidence="1">
    <location>
        <begin position="12"/>
        <end position="33"/>
    </location>
</feature>
<evidence type="ECO:0000313" key="2">
    <source>
        <dbReference type="EMBL" id="GHP13802.1"/>
    </source>
</evidence>
<reference evidence="2 3" key="1">
    <citation type="journal article" date="2021" name="Int. J. Syst. Evol. Microbiol.">
        <title>Lentilactobacillus fungorum sp. nov., isolated from spent mushroom substrates.</title>
        <authorList>
            <person name="Tohno M."/>
            <person name="Tanizawa Y."/>
            <person name="Kojima Y."/>
            <person name="Sakamoto M."/>
            <person name="Ohkuma M."/>
            <person name="Kobayashi H."/>
        </authorList>
    </citation>
    <scope>NUCLEOTIDE SEQUENCE [LARGE SCALE GENOMIC DNA]</scope>
    <source>
        <strain evidence="2 3">YK48G</strain>
    </source>
</reference>
<keyword evidence="3" id="KW-1185">Reference proteome</keyword>
<feature type="transmembrane region" description="Helical" evidence="1">
    <location>
        <begin position="393"/>
        <end position="412"/>
    </location>
</feature>
<keyword evidence="1" id="KW-1133">Transmembrane helix</keyword>